<protein>
    <recommendedName>
        <fullName evidence="3">Esterase</fullName>
    </recommendedName>
</protein>
<dbReference type="OrthoDB" id="6381520at2"/>
<dbReference type="AlphaFoldDB" id="A0A135ZZQ0"/>
<sequence>MRVITSSFTSIFRVLLIGFMLPASMSFAGSLEVKSLQAKSLEENVIGIDPKRDIRVYLPTSYQSGQQRYPVVFYFHNMFWSNKQLFGEGNEFKSLLDFAIQKGELDEVIVVAGDFRAPNNGTFYGNSPSSGRWLDHITQELIPYIDQQYRTLPNKRIGLGDFFGGYAALRLAMDYPGLFSAIYSMHPVGTATGETLLHSKPDWHAMNTATSWEELQANVFSTVFMVMAQTYLPNPQKPPFYADMMVELKQGKLVINSENVRLLRSRFLLLEQVPFKAEALKQLKAFKMDWGRLDTNPDHVYGNRKFTQILMDYGVDHEAEEYNGGPFDKMWGEQGRVRSEVFPFIQRVLHQQ</sequence>
<comment type="caution">
    <text evidence="1">The sequence shown here is derived from an EMBL/GenBank/DDBJ whole genome shotgun (WGS) entry which is preliminary data.</text>
</comment>
<organism evidence="1 2">
    <name type="scientific">Paraglaciecola hydrolytica</name>
    <dbReference type="NCBI Taxonomy" id="1799789"/>
    <lineage>
        <taxon>Bacteria</taxon>
        <taxon>Pseudomonadati</taxon>
        <taxon>Pseudomonadota</taxon>
        <taxon>Gammaproteobacteria</taxon>
        <taxon>Alteromonadales</taxon>
        <taxon>Alteromonadaceae</taxon>
        <taxon>Paraglaciecola</taxon>
    </lineage>
</organism>
<dbReference type="PANTHER" id="PTHR48098:SF6">
    <property type="entry name" value="FERRI-BACILLIBACTIN ESTERASE BESA"/>
    <property type="match status" value="1"/>
</dbReference>
<dbReference type="InterPro" id="IPR029058">
    <property type="entry name" value="AB_hydrolase_fold"/>
</dbReference>
<gene>
    <name evidence="1" type="ORF">AX660_15210</name>
</gene>
<dbReference type="Proteomes" id="UP000070299">
    <property type="component" value="Unassembled WGS sequence"/>
</dbReference>
<dbReference type="SUPFAM" id="SSF53474">
    <property type="entry name" value="alpha/beta-Hydrolases"/>
    <property type="match status" value="1"/>
</dbReference>
<keyword evidence="2" id="KW-1185">Reference proteome</keyword>
<evidence type="ECO:0000313" key="2">
    <source>
        <dbReference type="Proteomes" id="UP000070299"/>
    </source>
</evidence>
<dbReference type="Gene3D" id="3.40.50.1820">
    <property type="entry name" value="alpha/beta hydrolase"/>
    <property type="match status" value="1"/>
</dbReference>
<dbReference type="InterPro" id="IPR000801">
    <property type="entry name" value="Esterase-like"/>
</dbReference>
<dbReference type="InterPro" id="IPR050583">
    <property type="entry name" value="Mycobacterial_A85_antigen"/>
</dbReference>
<name>A0A135ZZQ0_9ALTE</name>
<dbReference type="RefSeq" id="WP_068377289.1">
    <property type="nucleotide sequence ID" value="NZ_LSNE01000006.1"/>
</dbReference>
<evidence type="ECO:0008006" key="3">
    <source>
        <dbReference type="Google" id="ProtNLM"/>
    </source>
</evidence>
<dbReference type="PANTHER" id="PTHR48098">
    <property type="entry name" value="ENTEROCHELIN ESTERASE-RELATED"/>
    <property type="match status" value="1"/>
</dbReference>
<proteinExistence type="predicted"/>
<reference evidence="2" key="1">
    <citation type="submission" date="2016-02" db="EMBL/GenBank/DDBJ databases">
        <authorList>
            <person name="Schultz-Johansen M."/>
            <person name="Glaring M.A."/>
            <person name="Bech P.K."/>
            <person name="Stougaard P."/>
        </authorList>
    </citation>
    <scope>NUCLEOTIDE SEQUENCE [LARGE SCALE GENOMIC DNA]</scope>
    <source>
        <strain evidence="2">S66</strain>
    </source>
</reference>
<dbReference type="Pfam" id="PF00756">
    <property type="entry name" value="Esterase"/>
    <property type="match status" value="1"/>
</dbReference>
<accession>A0A135ZZQ0</accession>
<dbReference type="STRING" id="1799789.AX660_15210"/>
<evidence type="ECO:0000313" key="1">
    <source>
        <dbReference type="EMBL" id="KXI28444.1"/>
    </source>
</evidence>
<dbReference type="EMBL" id="LSNE01000006">
    <property type="protein sequence ID" value="KXI28444.1"/>
    <property type="molecule type" value="Genomic_DNA"/>
</dbReference>